<evidence type="ECO:0000313" key="1">
    <source>
        <dbReference type="EMBL" id="KAJ8122880.1"/>
    </source>
</evidence>
<keyword evidence="2" id="KW-1185">Reference proteome</keyword>
<accession>A0ACC2J613</accession>
<reference evidence="1" key="1">
    <citation type="submission" date="2022-12" db="EMBL/GenBank/DDBJ databases">
        <title>Genome Sequence of Lasiodiplodia mahajangana.</title>
        <authorList>
            <person name="Buettner E."/>
        </authorList>
    </citation>
    <scope>NUCLEOTIDE SEQUENCE</scope>
    <source>
        <strain evidence="1">VT137</strain>
    </source>
</reference>
<comment type="caution">
    <text evidence="1">The sequence shown here is derived from an EMBL/GenBank/DDBJ whole genome shotgun (WGS) entry which is preliminary data.</text>
</comment>
<evidence type="ECO:0000313" key="2">
    <source>
        <dbReference type="Proteomes" id="UP001153332"/>
    </source>
</evidence>
<gene>
    <name evidence="1" type="ORF">O1611_g9729</name>
</gene>
<sequence length="232" mass="25169">MHFSLAKLAIILGLTAGSAIAFSGDMTYYYPGLGSCGETNGNGDAVVALSESQPGNCNRNIKIHYNGKVATAKVVDACPGCSSGSIDELAVRKEVSDGTSSHRKNIKPRFHPTYNTLLCRDLTPSSRLEYAFQDILSKAVEFVTPFIFKTPIGYHTVVKPMTNTLTDIFVNNLPIIIVPFELLGEFLHFRSKNVPSTCGKGNGVGEVGWIGKARRHGGIRPDARIRRIAVIE</sequence>
<name>A0ACC2J613_9PEZI</name>
<dbReference type="EMBL" id="JAPUUL010003458">
    <property type="protein sequence ID" value="KAJ8122880.1"/>
    <property type="molecule type" value="Genomic_DNA"/>
</dbReference>
<organism evidence="1 2">
    <name type="scientific">Lasiodiplodia mahajangana</name>
    <dbReference type="NCBI Taxonomy" id="1108764"/>
    <lineage>
        <taxon>Eukaryota</taxon>
        <taxon>Fungi</taxon>
        <taxon>Dikarya</taxon>
        <taxon>Ascomycota</taxon>
        <taxon>Pezizomycotina</taxon>
        <taxon>Dothideomycetes</taxon>
        <taxon>Dothideomycetes incertae sedis</taxon>
        <taxon>Botryosphaeriales</taxon>
        <taxon>Botryosphaeriaceae</taxon>
        <taxon>Lasiodiplodia</taxon>
    </lineage>
</organism>
<dbReference type="Proteomes" id="UP001153332">
    <property type="component" value="Unassembled WGS sequence"/>
</dbReference>
<protein>
    <submittedName>
        <fullName evidence="1">Uncharacterized protein</fullName>
    </submittedName>
</protein>
<proteinExistence type="predicted"/>